<dbReference type="NCBIfam" id="TIGR00254">
    <property type="entry name" value="GGDEF"/>
    <property type="match status" value="1"/>
</dbReference>
<name>A0ABV5ZAK2_9GAMM</name>
<feature type="domain" description="GGDEF" evidence="1">
    <location>
        <begin position="194"/>
        <end position="318"/>
    </location>
</feature>
<dbReference type="EMBL" id="JBHLZN010000002">
    <property type="protein sequence ID" value="MFB9886298.1"/>
    <property type="molecule type" value="Genomic_DNA"/>
</dbReference>
<gene>
    <name evidence="2" type="ORF">ACFFLH_07755</name>
</gene>
<keyword evidence="3" id="KW-1185">Reference proteome</keyword>
<proteinExistence type="predicted"/>
<dbReference type="Gene3D" id="3.30.450.40">
    <property type="match status" value="1"/>
</dbReference>
<organism evidence="2 3">
    <name type="scientific">Balneatrix alpica</name>
    <dbReference type="NCBI Taxonomy" id="75684"/>
    <lineage>
        <taxon>Bacteria</taxon>
        <taxon>Pseudomonadati</taxon>
        <taxon>Pseudomonadota</taxon>
        <taxon>Gammaproteobacteria</taxon>
        <taxon>Oceanospirillales</taxon>
        <taxon>Balneatrichaceae</taxon>
        <taxon>Balneatrix</taxon>
    </lineage>
</organism>
<dbReference type="RefSeq" id="WP_027311768.1">
    <property type="nucleotide sequence ID" value="NZ_JBHLZN010000002.1"/>
</dbReference>
<dbReference type="InterPro" id="IPR003018">
    <property type="entry name" value="GAF"/>
</dbReference>
<dbReference type="SMART" id="SM00267">
    <property type="entry name" value="GGDEF"/>
    <property type="match status" value="1"/>
</dbReference>
<dbReference type="PANTHER" id="PTHR43102:SF2">
    <property type="entry name" value="GAF DOMAIN-CONTAINING PROTEIN"/>
    <property type="match status" value="1"/>
</dbReference>
<evidence type="ECO:0000259" key="1">
    <source>
        <dbReference type="PROSITE" id="PS50887"/>
    </source>
</evidence>
<keyword evidence="2" id="KW-0808">Transferase</keyword>
<dbReference type="InterPro" id="IPR000160">
    <property type="entry name" value="GGDEF_dom"/>
</dbReference>
<dbReference type="Gene3D" id="3.30.70.270">
    <property type="match status" value="1"/>
</dbReference>
<dbReference type="InterPro" id="IPR043128">
    <property type="entry name" value="Rev_trsase/Diguanyl_cyclase"/>
</dbReference>
<dbReference type="Pfam" id="PF00990">
    <property type="entry name" value="GGDEF"/>
    <property type="match status" value="1"/>
</dbReference>
<dbReference type="EC" id="2.7.7.65" evidence="2"/>
<evidence type="ECO:0000313" key="2">
    <source>
        <dbReference type="EMBL" id="MFB9886298.1"/>
    </source>
</evidence>
<dbReference type="PROSITE" id="PS50887">
    <property type="entry name" value="GGDEF"/>
    <property type="match status" value="1"/>
</dbReference>
<dbReference type="CDD" id="cd01949">
    <property type="entry name" value="GGDEF"/>
    <property type="match status" value="1"/>
</dbReference>
<dbReference type="InterPro" id="IPR029787">
    <property type="entry name" value="Nucleotide_cyclase"/>
</dbReference>
<sequence length="318" mass="36575">MEKPAAPRNELQRLHQLHALNILDTPAEERFDRLTRLAKRLFDVPIALISLLDEQRQWFKSQQGIDVCETARDISFCGHAILTDQPFIIEDARQDPRFADNPLVTNEPFIRFYIGFPLILDNGCALGTLCLIDNRPRKLDEEDLALLQDLANMARQELIALQIATVDELTHISNRRGFSILAEHTLKFCQRHHHPASLLFFDMDGFKGINDTFGHLEGDRALVDFAQVLKQSFRDSDVLGRLGGDEFVVLLAQTSRNQVQGILQRFASELDTFNREQGRCYQLHASVGMAHWQPEQPIDLTQLLHEADRQMYKHKREK</sequence>
<dbReference type="SUPFAM" id="SSF55781">
    <property type="entry name" value="GAF domain-like"/>
    <property type="match status" value="1"/>
</dbReference>
<comment type="caution">
    <text evidence="2">The sequence shown here is derived from an EMBL/GenBank/DDBJ whole genome shotgun (WGS) entry which is preliminary data.</text>
</comment>
<reference evidence="2 3" key="1">
    <citation type="submission" date="2024-09" db="EMBL/GenBank/DDBJ databases">
        <authorList>
            <person name="Sun Q."/>
            <person name="Mori K."/>
        </authorList>
    </citation>
    <scope>NUCLEOTIDE SEQUENCE [LARGE SCALE GENOMIC DNA]</scope>
    <source>
        <strain evidence="2 3">ATCC 51285</strain>
    </source>
</reference>
<dbReference type="GO" id="GO:0052621">
    <property type="term" value="F:diguanylate cyclase activity"/>
    <property type="evidence" value="ECO:0007669"/>
    <property type="project" value="UniProtKB-EC"/>
</dbReference>
<dbReference type="Proteomes" id="UP001589628">
    <property type="component" value="Unassembled WGS sequence"/>
</dbReference>
<dbReference type="SMART" id="SM00065">
    <property type="entry name" value="GAF"/>
    <property type="match status" value="1"/>
</dbReference>
<keyword evidence="2" id="KW-0548">Nucleotidyltransferase</keyword>
<dbReference type="Pfam" id="PF01590">
    <property type="entry name" value="GAF"/>
    <property type="match status" value="1"/>
</dbReference>
<dbReference type="SUPFAM" id="SSF55073">
    <property type="entry name" value="Nucleotide cyclase"/>
    <property type="match status" value="1"/>
</dbReference>
<evidence type="ECO:0000313" key="3">
    <source>
        <dbReference type="Proteomes" id="UP001589628"/>
    </source>
</evidence>
<dbReference type="InterPro" id="IPR029016">
    <property type="entry name" value="GAF-like_dom_sf"/>
</dbReference>
<accession>A0ABV5ZAK2</accession>
<protein>
    <submittedName>
        <fullName evidence="2">Diguanylate cyclase domain-containing protein</fullName>
        <ecNumber evidence="2">2.7.7.65</ecNumber>
    </submittedName>
</protein>
<dbReference type="PANTHER" id="PTHR43102">
    <property type="entry name" value="SLR1143 PROTEIN"/>
    <property type="match status" value="1"/>
</dbReference>